<evidence type="ECO:0000256" key="1">
    <source>
        <dbReference type="SAM" id="SignalP"/>
    </source>
</evidence>
<comment type="caution">
    <text evidence="2">The sequence shown here is derived from an EMBL/GenBank/DDBJ whole genome shotgun (WGS) entry which is preliminary data.</text>
</comment>
<feature type="chain" id="PRO_5004900469" description="Pentatricopeptide repeat containing protein" evidence="1">
    <location>
        <begin position="32"/>
        <end position="495"/>
    </location>
</feature>
<evidence type="ECO:0000313" key="2">
    <source>
        <dbReference type="EMBL" id="EWM20985.1"/>
    </source>
</evidence>
<reference evidence="2 3" key="1">
    <citation type="journal article" date="2014" name="Mol. Plant">
        <title>Chromosome Scale Genome Assembly and Transcriptome Profiling of Nannochloropsis gaditana in Nitrogen Depletion.</title>
        <authorList>
            <person name="Corteggiani Carpinelli E."/>
            <person name="Telatin A."/>
            <person name="Vitulo N."/>
            <person name="Forcato C."/>
            <person name="D'Angelo M."/>
            <person name="Schiavon R."/>
            <person name="Vezzi A."/>
            <person name="Giacometti G.M."/>
            <person name="Morosinotto T."/>
            <person name="Valle G."/>
        </authorList>
    </citation>
    <scope>NUCLEOTIDE SEQUENCE [LARGE SCALE GENOMIC DNA]</scope>
    <source>
        <strain evidence="2 3">B-31</strain>
    </source>
</reference>
<feature type="signal peptide" evidence="1">
    <location>
        <begin position="1"/>
        <end position="31"/>
    </location>
</feature>
<sequence length="495" mass="54415">MGFGRRRTQAPPSCSAFLFPLLPLLLPLSHAFIAPTMPASASAVVKRPVTSSTRLSPLSVVLSPRQREEREVEEADVQRVFGSIAQSFADKVVEKAQSAAGLSPEDIEASLRPSLEKLVRKASAAVTEQELRPILERMAGAIEHKVWYVTETGALEAVPRVLEAEAREMEEMRALMAAGNCSGALAVYRDRYKRFSRNPPPPAQTTLAFQALHAGGQVNQSVALYNYWYAAKNQGDQVLEPASLYWLTRSLLEHANRLDMAVDVFRAHARFHCLPSGPTLLLLLQAAVDRRLFELGAELLEATHLGGFPLPPSLGNVLVEGLLDQGALDMADRVVSVLLARRLPLDLRVGTYFKNFVVKNGRMHLAYLHLADPRLTHSRFRASANGYNMLLWRMCRAFMRLRETAPPASEATALSTSTPGAAALSTKNELRGLTLRIARVVAMMNRYGYRVTPQSGAMLQDVAAATGEFGFFQVLEKKLKAIEEEGGVEEPTFGL</sequence>
<name>W7T1R0_9STRA</name>
<accession>W7T1R0</accession>
<protein>
    <recommendedName>
        <fullName evidence="4">Pentatricopeptide repeat containing protein</fullName>
    </recommendedName>
</protein>
<dbReference type="OrthoDB" id="10293721at2759"/>
<proteinExistence type="predicted"/>
<gene>
    <name evidence="2" type="ORF">Naga_100487g4</name>
</gene>
<dbReference type="AlphaFoldDB" id="W7T1R0"/>
<evidence type="ECO:0008006" key="4">
    <source>
        <dbReference type="Google" id="ProtNLM"/>
    </source>
</evidence>
<keyword evidence="3" id="KW-1185">Reference proteome</keyword>
<organism evidence="2 3">
    <name type="scientific">Nannochloropsis gaditana</name>
    <dbReference type="NCBI Taxonomy" id="72520"/>
    <lineage>
        <taxon>Eukaryota</taxon>
        <taxon>Sar</taxon>
        <taxon>Stramenopiles</taxon>
        <taxon>Ochrophyta</taxon>
        <taxon>Eustigmatophyceae</taxon>
        <taxon>Eustigmatales</taxon>
        <taxon>Monodopsidaceae</taxon>
        <taxon>Nannochloropsis</taxon>
    </lineage>
</organism>
<keyword evidence="1" id="KW-0732">Signal</keyword>
<dbReference type="Proteomes" id="UP000019335">
    <property type="component" value="Unassembled WGS sequence"/>
</dbReference>
<dbReference type="EMBL" id="AZIL01002702">
    <property type="protein sequence ID" value="EWM20985.1"/>
    <property type="molecule type" value="Genomic_DNA"/>
</dbReference>
<evidence type="ECO:0000313" key="3">
    <source>
        <dbReference type="Proteomes" id="UP000019335"/>
    </source>
</evidence>